<feature type="transmembrane region" description="Helical" evidence="1">
    <location>
        <begin position="126"/>
        <end position="142"/>
    </location>
</feature>
<gene>
    <name evidence="2" type="ORF">F0P94_01550</name>
</gene>
<dbReference type="EMBL" id="VTWT01000001">
    <property type="protein sequence ID" value="KAA9345797.1"/>
    <property type="molecule type" value="Genomic_DNA"/>
</dbReference>
<accession>A0A5N1J4Z9</accession>
<dbReference type="Proteomes" id="UP000326570">
    <property type="component" value="Unassembled WGS sequence"/>
</dbReference>
<sequence>MTEGRQRKLDFLAKTGMFSIAGFFLAALPIIGIIGIQQLLNLIGIECSIAWGLIWVLTFIGCVLSPIVFIRFIQRTTLDNEAIGKRLLVFNILEYTFIQTSLGYFFTNGQTLCYLSDGQSGLEFVFTGWLAIPILLILSYIFNQVRAARKKQEELEYQN</sequence>
<evidence type="ECO:0000313" key="2">
    <source>
        <dbReference type="EMBL" id="KAA9345797.1"/>
    </source>
</evidence>
<feature type="transmembrane region" description="Helical" evidence="1">
    <location>
        <begin position="86"/>
        <end position="106"/>
    </location>
</feature>
<comment type="caution">
    <text evidence="2">The sequence shown here is derived from an EMBL/GenBank/DDBJ whole genome shotgun (WGS) entry which is preliminary data.</text>
</comment>
<keyword evidence="1" id="KW-0812">Transmembrane</keyword>
<evidence type="ECO:0000256" key="1">
    <source>
        <dbReference type="SAM" id="Phobius"/>
    </source>
</evidence>
<name>A0A5N1J4Z9_9BACT</name>
<dbReference type="RefSeq" id="WP_150901940.1">
    <property type="nucleotide sequence ID" value="NZ_VTWT01000001.1"/>
</dbReference>
<evidence type="ECO:0000313" key="3">
    <source>
        <dbReference type="Proteomes" id="UP000326570"/>
    </source>
</evidence>
<keyword evidence="3" id="KW-1185">Reference proteome</keyword>
<organism evidence="2 3">
    <name type="scientific">Adhaeribacter soli</name>
    <dbReference type="NCBI Taxonomy" id="2607655"/>
    <lineage>
        <taxon>Bacteria</taxon>
        <taxon>Pseudomonadati</taxon>
        <taxon>Bacteroidota</taxon>
        <taxon>Cytophagia</taxon>
        <taxon>Cytophagales</taxon>
        <taxon>Hymenobacteraceae</taxon>
        <taxon>Adhaeribacter</taxon>
    </lineage>
</organism>
<keyword evidence="1" id="KW-0472">Membrane</keyword>
<feature type="transmembrane region" description="Helical" evidence="1">
    <location>
        <begin position="12"/>
        <end position="36"/>
    </location>
</feature>
<protein>
    <submittedName>
        <fullName evidence="2">Uncharacterized protein</fullName>
    </submittedName>
</protein>
<reference evidence="2 3" key="1">
    <citation type="submission" date="2019-09" db="EMBL/GenBank/DDBJ databases">
        <title>Genome sequence of Adhaeribacter sp. M2.</title>
        <authorList>
            <person name="Srinivasan S."/>
        </authorList>
    </citation>
    <scope>NUCLEOTIDE SEQUENCE [LARGE SCALE GENOMIC DNA]</scope>
    <source>
        <strain evidence="2 3">M2</strain>
    </source>
</reference>
<keyword evidence="1" id="KW-1133">Transmembrane helix</keyword>
<dbReference type="AlphaFoldDB" id="A0A5N1J4Z9"/>
<proteinExistence type="predicted"/>
<feature type="transmembrane region" description="Helical" evidence="1">
    <location>
        <begin position="48"/>
        <end position="74"/>
    </location>
</feature>